<dbReference type="Pfam" id="PF02837">
    <property type="entry name" value="Glyco_hydro_2_N"/>
    <property type="match status" value="1"/>
</dbReference>
<feature type="domain" description="Glycoside hydrolase family 2 catalytic" evidence="8">
    <location>
        <begin position="291"/>
        <end position="594"/>
    </location>
</feature>
<dbReference type="InterPro" id="IPR023232">
    <property type="entry name" value="Glyco_hydro_2_AS"/>
</dbReference>
<dbReference type="Gene3D" id="2.60.120.260">
    <property type="entry name" value="Galactose-binding domain-like"/>
    <property type="match status" value="1"/>
</dbReference>
<evidence type="ECO:0000259" key="8">
    <source>
        <dbReference type="Pfam" id="PF02836"/>
    </source>
</evidence>
<proteinExistence type="inferred from homology"/>
<dbReference type="GO" id="GO:0004566">
    <property type="term" value="F:beta-glucuronidase activity"/>
    <property type="evidence" value="ECO:0007669"/>
    <property type="project" value="UniProtKB-EC"/>
</dbReference>
<dbReference type="Pfam" id="PF02836">
    <property type="entry name" value="Glyco_hydro_2_C"/>
    <property type="match status" value="1"/>
</dbReference>
<dbReference type="FunFam" id="3.20.20.80:FF:000080">
    <property type="entry name" value="Beta-glucuronidase UidA"/>
    <property type="match status" value="1"/>
</dbReference>
<dbReference type="SUPFAM" id="SSF49785">
    <property type="entry name" value="Galactose-binding domain-like"/>
    <property type="match status" value="1"/>
</dbReference>
<dbReference type="Pfam" id="PF00703">
    <property type="entry name" value="Glyco_hydro_2"/>
    <property type="match status" value="1"/>
</dbReference>
<dbReference type="InterPro" id="IPR036156">
    <property type="entry name" value="Beta-gal/glucu_dom_sf"/>
</dbReference>
<dbReference type="SUPFAM" id="SSF51445">
    <property type="entry name" value="(Trans)glycosidases"/>
    <property type="match status" value="1"/>
</dbReference>
<evidence type="ECO:0000313" key="10">
    <source>
        <dbReference type="EMBL" id="ENZ08880.1"/>
    </source>
</evidence>
<evidence type="ECO:0000256" key="3">
    <source>
        <dbReference type="ARBA" id="ARBA00016205"/>
    </source>
</evidence>
<dbReference type="Gene3D" id="3.20.20.80">
    <property type="entry name" value="Glycosidases"/>
    <property type="match status" value="1"/>
</dbReference>
<dbReference type="InterPro" id="IPR006103">
    <property type="entry name" value="Glyco_hydro_2_cat"/>
</dbReference>
<dbReference type="PATRIC" id="fig|999408.3.peg.5095"/>
<dbReference type="InterPro" id="IPR023230">
    <property type="entry name" value="Glyco_hydro_2_CS"/>
</dbReference>
<dbReference type="AlphaFoldDB" id="A0A0E2HHL4"/>
<evidence type="ECO:0000256" key="4">
    <source>
        <dbReference type="ARBA" id="ARBA00022801"/>
    </source>
</evidence>
<dbReference type="Gene3D" id="2.60.40.10">
    <property type="entry name" value="Immunoglobulins"/>
    <property type="match status" value="1"/>
</dbReference>
<evidence type="ECO:0000256" key="6">
    <source>
        <dbReference type="RuleBase" id="RU361154"/>
    </source>
</evidence>
<organism evidence="10 11">
    <name type="scientific">[Clostridium] clostridioforme 90A8</name>
    <dbReference type="NCBI Taxonomy" id="999408"/>
    <lineage>
        <taxon>Bacteria</taxon>
        <taxon>Bacillati</taxon>
        <taxon>Bacillota</taxon>
        <taxon>Clostridia</taxon>
        <taxon>Lachnospirales</taxon>
        <taxon>Lachnospiraceae</taxon>
        <taxon>Enterocloster</taxon>
    </lineage>
</organism>
<dbReference type="GO" id="GO:0005975">
    <property type="term" value="P:carbohydrate metabolic process"/>
    <property type="evidence" value="ECO:0007669"/>
    <property type="project" value="InterPro"/>
</dbReference>
<keyword evidence="5 6" id="KW-0326">Glycosidase</keyword>
<dbReference type="InterPro" id="IPR017853">
    <property type="entry name" value="GH"/>
</dbReference>
<name>A0A0E2HHL4_9FIRM</name>
<dbReference type="EC" id="3.2.1.31" evidence="2"/>
<dbReference type="InterPro" id="IPR006102">
    <property type="entry name" value="Ig-like_GH2"/>
</dbReference>
<reference evidence="10 11" key="1">
    <citation type="submission" date="2013-01" db="EMBL/GenBank/DDBJ databases">
        <title>The Genome Sequence of Clostridium clostridioforme 90A8.</title>
        <authorList>
            <consortium name="The Broad Institute Genome Sequencing Platform"/>
            <person name="Earl A."/>
            <person name="Ward D."/>
            <person name="Feldgarden M."/>
            <person name="Gevers D."/>
            <person name="Courvalin P."/>
            <person name="Lambert T."/>
            <person name="Walker B."/>
            <person name="Young S.K."/>
            <person name="Zeng Q."/>
            <person name="Gargeya S."/>
            <person name="Fitzgerald M."/>
            <person name="Haas B."/>
            <person name="Abouelleil A."/>
            <person name="Alvarado L."/>
            <person name="Arachchi H.M."/>
            <person name="Berlin A.M."/>
            <person name="Chapman S.B."/>
            <person name="Dewar J."/>
            <person name="Goldberg J."/>
            <person name="Griggs A."/>
            <person name="Gujja S."/>
            <person name="Hansen M."/>
            <person name="Howarth C."/>
            <person name="Imamovic A."/>
            <person name="Larimer J."/>
            <person name="McCowan C."/>
            <person name="Murphy C."/>
            <person name="Neiman D."/>
            <person name="Pearson M."/>
            <person name="Priest M."/>
            <person name="Roberts A."/>
            <person name="Saif S."/>
            <person name="Shea T."/>
            <person name="Sisk P."/>
            <person name="Sykes S."/>
            <person name="Wortman J."/>
            <person name="Nusbaum C."/>
            <person name="Birren B."/>
        </authorList>
    </citation>
    <scope>NUCLEOTIDE SEQUENCE [LARGE SCALE GENOMIC DNA]</scope>
    <source>
        <strain evidence="10 11">90A8</strain>
    </source>
</reference>
<evidence type="ECO:0000313" key="11">
    <source>
        <dbReference type="Proteomes" id="UP000013085"/>
    </source>
</evidence>
<dbReference type="PROSITE" id="PS00719">
    <property type="entry name" value="GLYCOSYL_HYDROL_F2_1"/>
    <property type="match status" value="1"/>
</dbReference>
<dbReference type="InterPro" id="IPR008979">
    <property type="entry name" value="Galactose-bd-like_sf"/>
</dbReference>
<dbReference type="PANTHER" id="PTHR10066">
    <property type="entry name" value="BETA-GLUCURONIDASE"/>
    <property type="match status" value="1"/>
</dbReference>
<sequence>MLSVRQNESRMAIELGGVWNFKLDQETSAARAPMPGLLRDGEPVAVPASYNDQKDVMEYRDHYGWAYYQRTLTVPTLLKGQRLWLQFGAVAHSAMVWLGDTLLCTHKGGFLPFEAEITDLAEPGGGLLLTVAVDNRLNHSTLPAGNDPTETAFFGSDNAGIPSVEQAKREQKLQNRPNFDFFNYAGIFRPVYLYTTPRQFIKDITLVPDLEGNVEYEIETEGQGDVEVQVLDREGNVAARSQGSKGTMTIREPRLWEPWPGTPYLYTARVTLTGEDGADMYEQPFGLRTAEVKGKQFLLNGKPFYFKGFGKHEDSFFRGRGLDLCLNVKDVNLIHWLGANSFRTSHYPYAEEMYDLCDREGIVIIDETTAVGLNMGGNGNPYACGTREHHEQVIKDLIKRDKNHPCVVMWSLGNEPDLEHYPQEAYDYWHPLYELAHREDPQDRPVTLVCCQNDYTKDITTRTMDVVCLNRYYGWYNLGGDLDAACNGWNMELDFWAAQEKPVMLTEYGADAVAGIHQMVPGMFSEEYQDQYYERINCENDKRPFFIGEQIWNFADFVTVQGPMRVGGNRKGIFTRERTPKLAAHGLRRRWNGIPNFGYK</sequence>
<gene>
    <name evidence="10" type="ORF">HMPREF1090_04736</name>
</gene>
<dbReference type="InterPro" id="IPR006101">
    <property type="entry name" value="Glyco_hydro_2"/>
</dbReference>
<keyword evidence="4 6" id="KW-0378">Hydrolase</keyword>
<dbReference type="GeneID" id="57960728"/>
<dbReference type="RefSeq" id="WP_002594455.1">
    <property type="nucleotide sequence ID" value="NZ_KB850988.1"/>
</dbReference>
<evidence type="ECO:0000256" key="5">
    <source>
        <dbReference type="ARBA" id="ARBA00023295"/>
    </source>
</evidence>
<dbReference type="PRINTS" id="PR00132">
    <property type="entry name" value="GLHYDRLASE2"/>
</dbReference>
<dbReference type="GO" id="GO:0019391">
    <property type="term" value="P:glucuronoside catabolic process"/>
    <property type="evidence" value="ECO:0007669"/>
    <property type="project" value="TreeGrafter"/>
</dbReference>
<protein>
    <recommendedName>
        <fullName evidence="3">Beta-glucuronidase</fullName>
        <ecNumber evidence="2">3.2.1.31</ecNumber>
    </recommendedName>
</protein>
<feature type="domain" description="Glycosyl hydrolases family 2 sugar binding" evidence="9">
    <location>
        <begin position="15"/>
        <end position="197"/>
    </location>
</feature>
<dbReference type="HOGENOM" id="CLU_006501_6_1_9"/>
<evidence type="ECO:0000259" key="7">
    <source>
        <dbReference type="Pfam" id="PF00703"/>
    </source>
</evidence>
<dbReference type="NCBIfam" id="NF007538">
    <property type="entry name" value="PRK10150.1"/>
    <property type="match status" value="1"/>
</dbReference>
<dbReference type="EMBL" id="AGYR01000058">
    <property type="protein sequence ID" value="ENZ08880.1"/>
    <property type="molecule type" value="Genomic_DNA"/>
</dbReference>
<dbReference type="PANTHER" id="PTHR10066:SF67">
    <property type="entry name" value="BETA-GLUCURONIDASE"/>
    <property type="match status" value="1"/>
</dbReference>
<feature type="domain" description="Glycoside hydrolase family 2 immunoglobulin-like beta-sandwich" evidence="7">
    <location>
        <begin position="212"/>
        <end position="288"/>
    </location>
</feature>
<comment type="caution">
    <text evidence="10">The sequence shown here is derived from an EMBL/GenBank/DDBJ whole genome shotgun (WGS) entry which is preliminary data.</text>
</comment>
<accession>A0A0E2HHL4</accession>
<dbReference type="GO" id="GO:0030246">
    <property type="term" value="F:carbohydrate binding"/>
    <property type="evidence" value="ECO:0007669"/>
    <property type="project" value="TreeGrafter"/>
</dbReference>
<dbReference type="InterPro" id="IPR006104">
    <property type="entry name" value="Glyco_hydro_2_N"/>
</dbReference>
<comment type="similarity">
    <text evidence="1 6">Belongs to the glycosyl hydrolase 2 family.</text>
</comment>
<evidence type="ECO:0000259" key="9">
    <source>
        <dbReference type="Pfam" id="PF02837"/>
    </source>
</evidence>
<evidence type="ECO:0000256" key="1">
    <source>
        <dbReference type="ARBA" id="ARBA00007401"/>
    </source>
</evidence>
<evidence type="ECO:0000256" key="2">
    <source>
        <dbReference type="ARBA" id="ARBA00012761"/>
    </source>
</evidence>
<dbReference type="Proteomes" id="UP000013085">
    <property type="component" value="Unassembled WGS sequence"/>
</dbReference>
<dbReference type="SUPFAM" id="SSF49303">
    <property type="entry name" value="beta-Galactosidase/glucuronidase domain"/>
    <property type="match status" value="1"/>
</dbReference>
<dbReference type="InterPro" id="IPR013783">
    <property type="entry name" value="Ig-like_fold"/>
</dbReference>
<dbReference type="PROSITE" id="PS00608">
    <property type="entry name" value="GLYCOSYL_HYDROL_F2_2"/>
    <property type="match status" value="1"/>
</dbReference>